<gene>
    <name evidence="3" type="primary">sco</name>
    <name evidence="3" type="ORF">DESUT3_31240</name>
</gene>
<dbReference type="Pfam" id="PF02630">
    <property type="entry name" value="SCO1-SenC"/>
    <property type="match status" value="1"/>
</dbReference>
<evidence type="ECO:0000313" key="3">
    <source>
        <dbReference type="EMBL" id="BCR06055.1"/>
    </source>
</evidence>
<dbReference type="PANTHER" id="PTHR12151:SF8">
    <property type="entry name" value="THIOREDOXIN DOMAIN-CONTAINING PROTEIN"/>
    <property type="match status" value="1"/>
</dbReference>
<dbReference type="InterPro" id="IPR036249">
    <property type="entry name" value="Thioredoxin-like_sf"/>
</dbReference>
<dbReference type="RefSeq" id="WP_221249437.1">
    <property type="nucleotide sequence ID" value="NZ_AP024355.1"/>
</dbReference>
<dbReference type="Proteomes" id="UP001319827">
    <property type="component" value="Chromosome"/>
</dbReference>
<dbReference type="InterPro" id="IPR003782">
    <property type="entry name" value="SCO1/SenC"/>
</dbReference>
<dbReference type="SUPFAM" id="SSF52833">
    <property type="entry name" value="Thioredoxin-like"/>
    <property type="match status" value="1"/>
</dbReference>
<evidence type="ECO:0000313" key="4">
    <source>
        <dbReference type="Proteomes" id="UP001319827"/>
    </source>
</evidence>
<evidence type="ECO:0000256" key="2">
    <source>
        <dbReference type="SAM" id="Phobius"/>
    </source>
</evidence>
<organism evidence="3 4">
    <name type="scientific">Desulfuromonas versatilis</name>
    <dbReference type="NCBI Taxonomy" id="2802975"/>
    <lineage>
        <taxon>Bacteria</taxon>
        <taxon>Pseudomonadati</taxon>
        <taxon>Thermodesulfobacteriota</taxon>
        <taxon>Desulfuromonadia</taxon>
        <taxon>Desulfuromonadales</taxon>
        <taxon>Desulfuromonadaceae</taxon>
        <taxon>Desulfuromonas</taxon>
    </lineage>
</organism>
<keyword evidence="4" id="KW-1185">Reference proteome</keyword>
<keyword evidence="2" id="KW-0472">Membrane</keyword>
<name>A0ABM8HSS0_9BACT</name>
<feature type="transmembrane region" description="Helical" evidence="2">
    <location>
        <begin position="243"/>
        <end position="268"/>
    </location>
</feature>
<dbReference type="CDD" id="cd02968">
    <property type="entry name" value="SCO"/>
    <property type="match status" value="1"/>
</dbReference>
<reference evidence="3 4" key="1">
    <citation type="journal article" date="2016" name="C (Basel)">
        <title>Selective Growth of and Electricity Production by Marine Exoelectrogenic Bacteria in Self-Aggregated Hydrogel of Microbially Reduced Graphene Oxide.</title>
        <authorList>
            <person name="Yoshida N."/>
            <person name="Goto Y."/>
            <person name="Miyata Y."/>
        </authorList>
    </citation>
    <scope>NUCLEOTIDE SEQUENCE [LARGE SCALE GENOMIC DNA]</scope>
    <source>
        <strain evidence="3 4">NIT-T3</strain>
    </source>
</reference>
<comment type="similarity">
    <text evidence="1">Belongs to the SCO1/2 family.</text>
</comment>
<dbReference type="EMBL" id="AP024355">
    <property type="protein sequence ID" value="BCR06055.1"/>
    <property type="molecule type" value="Genomic_DNA"/>
</dbReference>
<accession>A0ABM8HSS0</accession>
<reference evidence="3 4" key="2">
    <citation type="journal article" date="2021" name="Int. J. Syst. Evol. Microbiol.">
        <title>Isolation and Polyphasic Characterization of Desulfuromonas versatilis sp. Nov., an Electrogenic Bacteria Capable of Versatile Metabolism Isolated from a Graphene Oxide-Reducing Enrichment Culture.</title>
        <authorList>
            <person name="Xie L."/>
            <person name="Yoshida N."/>
            <person name="Ishii S."/>
            <person name="Meng L."/>
        </authorList>
    </citation>
    <scope>NUCLEOTIDE SEQUENCE [LARGE SCALE GENOMIC DNA]</scope>
    <source>
        <strain evidence="3 4">NIT-T3</strain>
    </source>
</reference>
<sequence length="276" mass="30511">MIQATTPSPLARALLPALPCVWLLAALAFALVPAASLGGVQPAGPSPIGVEERLGESIPLDLSFTDEEGRRVLLKELISRPTIIAPVYYRCSNVCNFLQVGLARSLPELKLKPGEDFQVLSISFDETETPHWARNIKRIHMAAMGGKFPEQSWRFLTGELEDIQRLTEAAGYRYQRQGVDFLHPVAVFVVTADGKIVRYLYGTSYLPMDLTLSLMEAAEGRVGPTIRKVVEFCFSYDPANKTYVFNLLRVSGTIVFLTAAGLLTFLVVTGRRKNLH</sequence>
<evidence type="ECO:0000256" key="1">
    <source>
        <dbReference type="ARBA" id="ARBA00010996"/>
    </source>
</evidence>
<keyword evidence="2" id="KW-1133">Transmembrane helix</keyword>
<dbReference type="Gene3D" id="3.40.30.10">
    <property type="entry name" value="Glutaredoxin"/>
    <property type="match status" value="1"/>
</dbReference>
<proteinExistence type="inferred from homology"/>
<keyword evidence="2" id="KW-0812">Transmembrane</keyword>
<dbReference type="PANTHER" id="PTHR12151">
    <property type="entry name" value="ELECTRON TRANSPORT PROTIN SCO1/SENC FAMILY MEMBER"/>
    <property type="match status" value="1"/>
</dbReference>
<protein>
    <submittedName>
        <fullName evidence="3">Cytochrome-c oxidase</fullName>
    </submittedName>
</protein>